<accession>A0A0D0DKW7</accession>
<reference evidence="2" key="2">
    <citation type="submission" date="2015-01" db="EMBL/GenBank/DDBJ databases">
        <title>Evolutionary Origins and Diversification of the Mycorrhizal Mutualists.</title>
        <authorList>
            <consortium name="DOE Joint Genome Institute"/>
            <consortium name="Mycorrhizal Genomics Consortium"/>
            <person name="Kohler A."/>
            <person name="Kuo A."/>
            <person name="Nagy L.G."/>
            <person name="Floudas D."/>
            <person name="Copeland A."/>
            <person name="Barry K.W."/>
            <person name="Cichocki N."/>
            <person name="Veneault-Fourrey C."/>
            <person name="LaButti K."/>
            <person name="Lindquist E.A."/>
            <person name="Lipzen A."/>
            <person name="Lundell T."/>
            <person name="Morin E."/>
            <person name="Murat C."/>
            <person name="Riley R."/>
            <person name="Ohm R."/>
            <person name="Sun H."/>
            <person name="Tunlid A."/>
            <person name="Henrissat B."/>
            <person name="Grigoriev I.V."/>
            <person name="Hibbett D.S."/>
            <person name="Martin F."/>
        </authorList>
    </citation>
    <scope>NUCLEOTIDE SEQUENCE [LARGE SCALE GENOMIC DNA]</scope>
    <source>
        <strain evidence="2">Ve08.2h10</strain>
    </source>
</reference>
<dbReference type="OrthoDB" id="3169660at2759"/>
<dbReference type="Proteomes" id="UP000054538">
    <property type="component" value="Unassembled WGS sequence"/>
</dbReference>
<sequence length="138" mass="15584">MADDKPSPVSIPFLPLPPNFNALDMHHWNALSKQIELCLVTEVDISTPKWGWGCNTFWLAFIATCPLFPSRGWSPWDPRISVDVQFITGWLNDNLDLGSCNSCEDSLGCSDSEASLMFFIWGMFCKHVALFYPLPLLQ</sequence>
<proteinExistence type="predicted"/>
<dbReference type="HOGENOM" id="CLU_1975821_0_0_1"/>
<organism evidence="1 2">
    <name type="scientific">Paxillus rubicundulus Ve08.2h10</name>
    <dbReference type="NCBI Taxonomy" id="930991"/>
    <lineage>
        <taxon>Eukaryota</taxon>
        <taxon>Fungi</taxon>
        <taxon>Dikarya</taxon>
        <taxon>Basidiomycota</taxon>
        <taxon>Agaricomycotina</taxon>
        <taxon>Agaricomycetes</taxon>
        <taxon>Agaricomycetidae</taxon>
        <taxon>Boletales</taxon>
        <taxon>Paxilineae</taxon>
        <taxon>Paxillaceae</taxon>
        <taxon>Paxillus</taxon>
    </lineage>
</organism>
<keyword evidence="2" id="KW-1185">Reference proteome</keyword>
<dbReference type="AlphaFoldDB" id="A0A0D0DKW7"/>
<dbReference type="InParanoid" id="A0A0D0DKW7"/>
<dbReference type="EMBL" id="KN826442">
    <property type="protein sequence ID" value="KIK78885.1"/>
    <property type="molecule type" value="Genomic_DNA"/>
</dbReference>
<protein>
    <submittedName>
        <fullName evidence="1">Uncharacterized protein</fullName>
    </submittedName>
</protein>
<reference evidence="1 2" key="1">
    <citation type="submission" date="2014-04" db="EMBL/GenBank/DDBJ databases">
        <authorList>
            <consortium name="DOE Joint Genome Institute"/>
            <person name="Kuo A."/>
            <person name="Kohler A."/>
            <person name="Jargeat P."/>
            <person name="Nagy L.G."/>
            <person name="Floudas D."/>
            <person name="Copeland A."/>
            <person name="Barry K.W."/>
            <person name="Cichocki N."/>
            <person name="Veneault-Fourrey C."/>
            <person name="LaButti K."/>
            <person name="Lindquist E.A."/>
            <person name="Lipzen A."/>
            <person name="Lundell T."/>
            <person name="Morin E."/>
            <person name="Murat C."/>
            <person name="Sun H."/>
            <person name="Tunlid A."/>
            <person name="Henrissat B."/>
            <person name="Grigoriev I.V."/>
            <person name="Hibbett D.S."/>
            <person name="Martin F."/>
            <person name="Nordberg H.P."/>
            <person name="Cantor M.N."/>
            <person name="Hua S.X."/>
        </authorList>
    </citation>
    <scope>NUCLEOTIDE SEQUENCE [LARGE SCALE GENOMIC DNA]</scope>
    <source>
        <strain evidence="1 2">Ve08.2h10</strain>
    </source>
</reference>
<evidence type="ECO:0000313" key="2">
    <source>
        <dbReference type="Proteomes" id="UP000054538"/>
    </source>
</evidence>
<name>A0A0D0DKW7_9AGAM</name>
<gene>
    <name evidence="1" type="ORF">PAXRUDRAFT_162813</name>
</gene>
<evidence type="ECO:0000313" key="1">
    <source>
        <dbReference type="EMBL" id="KIK78885.1"/>
    </source>
</evidence>